<dbReference type="InterPro" id="IPR051342">
    <property type="entry name" value="PDZ_scaffold"/>
</dbReference>
<dbReference type="CDD" id="cd06667">
    <property type="entry name" value="PDZ2_MUPP1-like"/>
    <property type="match status" value="1"/>
</dbReference>
<evidence type="ECO:0000313" key="4">
    <source>
        <dbReference type="Proteomes" id="UP000663866"/>
    </source>
</evidence>
<dbReference type="SMART" id="SM00228">
    <property type="entry name" value="PDZ"/>
    <property type="match status" value="1"/>
</dbReference>
<dbReference type="Pfam" id="PF00595">
    <property type="entry name" value="PDZ"/>
    <property type="match status" value="1"/>
</dbReference>
<dbReference type="InterPro" id="IPR001478">
    <property type="entry name" value="PDZ"/>
</dbReference>
<dbReference type="PANTHER" id="PTHR19964:SF92">
    <property type="entry name" value="PATJ HOMOLOG"/>
    <property type="match status" value="1"/>
</dbReference>
<protein>
    <recommendedName>
        <fullName evidence="2">PDZ domain-containing protein</fullName>
    </recommendedName>
</protein>
<dbReference type="EMBL" id="CAJOBG010045532">
    <property type="protein sequence ID" value="CAF4444952.1"/>
    <property type="molecule type" value="Genomic_DNA"/>
</dbReference>
<dbReference type="SUPFAM" id="SSF50156">
    <property type="entry name" value="PDZ domain-like"/>
    <property type="match status" value="1"/>
</dbReference>
<reference evidence="3" key="1">
    <citation type="submission" date="2021-02" db="EMBL/GenBank/DDBJ databases">
        <authorList>
            <person name="Nowell W R."/>
        </authorList>
    </citation>
    <scope>NUCLEOTIDE SEQUENCE</scope>
</reference>
<sequence>NGQLRVGDQIVCVNDIYFDSQDSTLAIRAHQLLLDLTRLSIELVVIATTTNYPHAAVGTSNNDGHSCVPTLSTPFHVDMVLNTLWTQIEVVELTNDGSGLGFGITGNKSTGVVVKAIVPGSIVDKDGRIHTGDHLFQINHVFVRGMSSEQVAGILRQSSKQVRLVVARSVREPPAASTTSLSSLSSSTTTATTTKITTATDIKMNTSALMAQRPSSTPDTLIGTINNNTKSTT</sequence>
<keyword evidence="4" id="KW-1185">Reference proteome</keyword>
<name>A0A820S241_9BILA</name>
<dbReference type="AlphaFoldDB" id="A0A820S241"/>
<evidence type="ECO:0000259" key="2">
    <source>
        <dbReference type="PROSITE" id="PS50106"/>
    </source>
</evidence>
<dbReference type="Proteomes" id="UP000663866">
    <property type="component" value="Unassembled WGS sequence"/>
</dbReference>
<dbReference type="Gene3D" id="2.30.42.10">
    <property type="match status" value="1"/>
</dbReference>
<feature type="non-terminal residue" evidence="3">
    <location>
        <position position="233"/>
    </location>
</feature>
<feature type="non-terminal residue" evidence="3">
    <location>
        <position position="1"/>
    </location>
</feature>
<dbReference type="InterPro" id="IPR036034">
    <property type="entry name" value="PDZ_sf"/>
</dbReference>
<evidence type="ECO:0000313" key="3">
    <source>
        <dbReference type="EMBL" id="CAF4444952.1"/>
    </source>
</evidence>
<feature type="region of interest" description="Disordered" evidence="1">
    <location>
        <begin position="211"/>
        <end position="233"/>
    </location>
</feature>
<evidence type="ECO:0000256" key="1">
    <source>
        <dbReference type="SAM" id="MobiDB-lite"/>
    </source>
</evidence>
<feature type="domain" description="PDZ" evidence="2">
    <location>
        <begin position="90"/>
        <end position="170"/>
    </location>
</feature>
<proteinExistence type="predicted"/>
<organism evidence="3 4">
    <name type="scientific">Rotaria magnacalcarata</name>
    <dbReference type="NCBI Taxonomy" id="392030"/>
    <lineage>
        <taxon>Eukaryota</taxon>
        <taxon>Metazoa</taxon>
        <taxon>Spiralia</taxon>
        <taxon>Gnathifera</taxon>
        <taxon>Rotifera</taxon>
        <taxon>Eurotatoria</taxon>
        <taxon>Bdelloidea</taxon>
        <taxon>Philodinida</taxon>
        <taxon>Philodinidae</taxon>
        <taxon>Rotaria</taxon>
    </lineage>
</organism>
<dbReference type="PANTHER" id="PTHR19964">
    <property type="entry name" value="MULTIPLE PDZ DOMAIN PROTEIN"/>
    <property type="match status" value="1"/>
</dbReference>
<dbReference type="PROSITE" id="PS50106">
    <property type="entry name" value="PDZ"/>
    <property type="match status" value="1"/>
</dbReference>
<gene>
    <name evidence="3" type="ORF">OVN521_LOCUS37528</name>
</gene>
<comment type="caution">
    <text evidence="3">The sequence shown here is derived from an EMBL/GenBank/DDBJ whole genome shotgun (WGS) entry which is preliminary data.</text>
</comment>
<accession>A0A820S241</accession>